<organism evidence="1">
    <name type="scientific">Siphoviridae sp. ctHiz26</name>
    <dbReference type="NCBI Taxonomy" id="2825423"/>
    <lineage>
        <taxon>Viruses</taxon>
        <taxon>Duplodnaviria</taxon>
        <taxon>Heunggongvirae</taxon>
        <taxon>Uroviricota</taxon>
        <taxon>Caudoviricetes</taxon>
    </lineage>
</organism>
<proteinExistence type="predicted"/>
<evidence type="ECO:0000313" key="1">
    <source>
        <dbReference type="EMBL" id="DAE14462.1"/>
    </source>
</evidence>
<name>A0A8S5Q564_9CAUD</name>
<protein>
    <submittedName>
        <fullName evidence="1">PVL ORF-50-like family</fullName>
    </submittedName>
</protein>
<dbReference type="EMBL" id="BK015583">
    <property type="protein sequence ID" value="DAE14462.1"/>
    <property type="molecule type" value="Genomic_DNA"/>
</dbReference>
<accession>A0A8S5Q564</accession>
<reference evidence="1" key="1">
    <citation type="journal article" date="2021" name="Proc. Natl. Acad. Sci. U.S.A.">
        <title>A Catalog of Tens of Thousands of Viruses from Human Metagenomes Reveals Hidden Associations with Chronic Diseases.</title>
        <authorList>
            <person name="Tisza M.J."/>
            <person name="Buck C.B."/>
        </authorList>
    </citation>
    <scope>NUCLEOTIDE SEQUENCE</scope>
    <source>
        <strain evidence="1">CtHiz26</strain>
    </source>
</reference>
<sequence length="174" mass="20350">MKYSKGVYKSRLYRIWTGIIDRCTHRRNNLSKHYADAKIKICEEWRHDFMAFYNWALSNGYSDNLSIDRIDNNKGYNPENCRWATLFQQANNKSNNIIVSNNGVSHTAAEWCRIIGLSYKTFKSRYYTQHLSAYEAIFLPVKRGIRNTQKQCIPYEGNEHLLGTTDPYTEGGSE</sequence>